<dbReference type="Proteomes" id="UP000003711">
    <property type="component" value="Unassembled WGS sequence"/>
</dbReference>
<dbReference type="SUPFAM" id="SSF74650">
    <property type="entry name" value="Galactose mutarotase-like"/>
    <property type="match status" value="1"/>
</dbReference>
<dbReference type="Gene3D" id="2.60.120.430">
    <property type="entry name" value="Galactose-binding lectin"/>
    <property type="match status" value="1"/>
</dbReference>
<evidence type="ECO:0000256" key="1">
    <source>
        <dbReference type="ARBA" id="ARBA00001913"/>
    </source>
</evidence>
<dbReference type="PIRSF" id="PIRSF034515">
    <property type="entry name" value="Chondroitinase"/>
    <property type="match status" value="1"/>
</dbReference>
<comment type="similarity">
    <text evidence="2">Belongs to the polysaccharide lyase 8 family.</text>
</comment>
<evidence type="ECO:0000259" key="8">
    <source>
        <dbReference type="Pfam" id="PF02278"/>
    </source>
</evidence>
<dbReference type="PANTHER" id="PTHR37322:SF3">
    <property type="entry name" value="CHONDROITIN SULFATE ABC EXOLYASE"/>
    <property type="match status" value="1"/>
</dbReference>
<dbReference type="GO" id="GO:0034000">
    <property type="term" value="F:chondroitin-sulfate-ABC endolyase activity"/>
    <property type="evidence" value="ECO:0007669"/>
    <property type="project" value="InterPro"/>
</dbReference>
<dbReference type="Gene3D" id="2.70.98.10">
    <property type="match status" value="1"/>
</dbReference>
<evidence type="ECO:0000256" key="2">
    <source>
        <dbReference type="ARBA" id="ARBA00006699"/>
    </source>
</evidence>
<evidence type="ECO:0000256" key="5">
    <source>
        <dbReference type="ARBA" id="ARBA00023239"/>
    </source>
</evidence>
<dbReference type="Pfam" id="PF09092">
    <property type="entry name" value="Lyase_N"/>
    <property type="match status" value="1"/>
</dbReference>
<reference evidence="11 12" key="1">
    <citation type="submission" date="2008-12" db="EMBL/GenBank/DDBJ databases">
        <authorList>
            <person name="Fulton L."/>
            <person name="Clifton S."/>
            <person name="Fulton B."/>
            <person name="Xu J."/>
            <person name="Minx P."/>
            <person name="Pepin K.H."/>
            <person name="Johnson M."/>
            <person name="Bhonagiri V."/>
            <person name="Nash W.E."/>
            <person name="Mardis E.R."/>
            <person name="Wilson R.K."/>
        </authorList>
    </citation>
    <scope>NUCLEOTIDE SEQUENCE [LARGE SCALE GENOMIC DNA]</scope>
    <source>
        <strain evidence="11 12">DSM 14838</strain>
    </source>
</reference>
<evidence type="ECO:0000259" key="9">
    <source>
        <dbReference type="Pfam" id="PF09092"/>
    </source>
</evidence>
<dbReference type="Gene3D" id="2.60.220.10">
    <property type="entry name" value="Polysaccharide lyase family 8-like, C-terminal"/>
    <property type="match status" value="1"/>
</dbReference>
<feature type="binding site" evidence="7">
    <location>
        <position position="48"/>
    </location>
    <ligand>
        <name>Ca(2+)</name>
        <dbReference type="ChEBI" id="CHEBI:29108"/>
    </ligand>
</feature>
<keyword evidence="7" id="KW-0479">Metal-binding</keyword>
<dbReference type="GO" id="GO:0005576">
    <property type="term" value="C:extracellular region"/>
    <property type="evidence" value="ECO:0007669"/>
    <property type="project" value="InterPro"/>
</dbReference>
<organism evidence="11 12">
    <name type="scientific">Bacteroides cellulosilyticus DSM 14838</name>
    <dbReference type="NCBI Taxonomy" id="537012"/>
    <lineage>
        <taxon>Bacteria</taxon>
        <taxon>Pseudomonadati</taxon>
        <taxon>Bacteroidota</taxon>
        <taxon>Bacteroidia</taxon>
        <taxon>Bacteroidales</taxon>
        <taxon>Bacteroidaceae</taxon>
        <taxon>Bacteroides</taxon>
    </lineage>
</organism>
<comment type="subunit">
    <text evidence="3">Monomer.</text>
</comment>
<dbReference type="InterPro" id="IPR039174">
    <property type="entry name" value="Chondroitin_ABC_lyase"/>
</dbReference>
<evidence type="ECO:0000313" key="12">
    <source>
        <dbReference type="Proteomes" id="UP000003711"/>
    </source>
</evidence>
<dbReference type="InterPro" id="IPR011013">
    <property type="entry name" value="Gal_mutarotase_sf_dom"/>
</dbReference>
<dbReference type="GO" id="GO:0006027">
    <property type="term" value="P:glycosaminoglycan catabolic process"/>
    <property type="evidence" value="ECO:0007669"/>
    <property type="project" value="InterPro"/>
</dbReference>
<dbReference type="Pfam" id="PF09093">
    <property type="entry name" value="Lyase_catalyt"/>
    <property type="match status" value="1"/>
</dbReference>
<dbReference type="GO" id="GO:0046872">
    <property type="term" value="F:metal ion binding"/>
    <property type="evidence" value="ECO:0007669"/>
    <property type="project" value="UniProtKB-KW"/>
</dbReference>
<dbReference type="Pfam" id="PF02278">
    <property type="entry name" value="Lyase_8"/>
    <property type="match status" value="1"/>
</dbReference>
<feature type="domain" description="Lyase catalytic" evidence="10">
    <location>
        <begin position="229"/>
        <end position="566"/>
    </location>
</feature>
<comment type="caution">
    <text evidence="11">The sequence shown here is derived from an EMBL/GenBank/DDBJ whole genome shotgun (WGS) entry which is preliminary data.</text>
</comment>
<evidence type="ECO:0000256" key="6">
    <source>
        <dbReference type="PIRSR" id="PIRSR034515-1"/>
    </source>
</evidence>
<proteinExistence type="inferred from homology"/>
<protein>
    <submittedName>
        <fullName evidence="11">Polysaccharide lyase family 8, super-sandwich domain protein</fullName>
    </submittedName>
</protein>
<dbReference type="InterPro" id="IPR011071">
    <property type="entry name" value="Lyase_8-like_C"/>
</dbReference>
<name>E2NBI2_9BACE</name>
<evidence type="ECO:0000256" key="3">
    <source>
        <dbReference type="ARBA" id="ARBA00011245"/>
    </source>
</evidence>
<dbReference type="InterPro" id="IPR014718">
    <property type="entry name" value="GH-type_carb-bd"/>
</dbReference>
<feature type="active site" description="Proton donor" evidence="6">
    <location>
        <position position="467"/>
    </location>
</feature>
<evidence type="ECO:0000259" key="10">
    <source>
        <dbReference type="Pfam" id="PF09093"/>
    </source>
</evidence>
<feature type="binding site" evidence="7">
    <location>
        <position position="181"/>
    </location>
    <ligand>
        <name>Ca(2+)</name>
        <dbReference type="ChEBI" id="CHEBI:29108"/>
    </ligand>
</feature>
<dbReference type="EMBL" id="ACCH01000134">
    <property type="protein sequence ID" value="EEF90726.1"/>
    <property type="molecule type" value="Genomic_DNA"/>
</dbReference>
<dbReference type="GO" id="GO:0005975">
    <property type="term" value="P:carbohydrate metabolic process"/>
    <property type="evidence" value="ECO:0007669"/>
    <property type="project" value="InterPro"/>
</dbReference>
<dbReference type="PANTHER" id="PTHR37322">
    <property type="match status" value="1"/>
</dbReference>
<dbReference type="GO" id="GO:0042597">
    <property type="term" value="C:periplasmic space"/>
    <property type="evidence" value="ECO:0007669"/>
    <property type="project" value="TreeGrafter"/>
</dbReference>
<evidence type="ECO:0000313" key="11">
    <source>
        <dbReference type="EMBL" id="EEF90726.1"/>
    </source>
</evidence>
<dbReference type="InterPro" id="IPR015176">
    <property type="entry name" value="Lyase_N"/>
</dbReference>
<dbReference type="GO" id="GO:0030246">
    <property type="term" value="F:carbohydrate binding"/>
    <property type="evidence" value="ECO:0007669"/>
    <property type="project" value="InterPro"/>
</dbReference>
<keyword evidence="4 7" id="KW-0106">Calcium</keyword>
<accession>E2NBI2</accession>
<dbReference type="HOGENOM" id="CLU_011258_0_0_10"/>
<comment type="cofactor">
    <cofactor evidence="1">
        <name>Ca(2+)</name>
        <dbReference type="ChEBI" id="CHEBI:29108"/>
    </cofactor>
</comment>
<dbReference type="InterPro" id="IPR008979">
    <property type="entry name" value="Galactose-bd-like_sf"/>
</dbReference>
<feature type="active site" description="Proton acceptor" evidence="6">
    <location>
        <position position="350"/>
    </location>
</feature>
<evidence type="ECO:0000256" key="4">
    <source>
        <dbReference type="ARBA" id="ARBA00022837"/>
    </source>
</evidence>
<evidence type="ECO:0000256" key="7">
    <source>
        <dbReference type="PIRSR" id="PIRSR034515-3"/>
    </source>
</evidence>
<dbReference type="SUPFAM" id="SSF49785">
    <property type="entry name" value="Galactose-binding domain-like"/>
    <property type="match status" value="1"/>
</dbReference>
<dbReference type="SUPFAM" id="SSF48230">
    <property type="entry name" value="Chondroitin AC/alginate lyase"/>
    <property type="match status" value="1"/>
</dbReference>
<dbReference type="SUPFAM" id="SSF49863">
    <property type="entry name" value="Hyaluronate lyase-like, C-terminal domain"/>
    <property type="match status" value="1"/>
</dbReference>
<dbReference type="InterPro" id="IPR008929">
    <property type="entry name" value="Chondroitin_lyas"/>
</dbReference>
<dbReference type="InterPro" id="IPR003159">
    <property type="entry name" value="Lyase_8_central_dom"/>
</dbReference>
<keyword evidence="5 11" id="KW-0456">Lyase</keyword>
<reference evidence="11 12" key="2">
    <citation type="submission" date="2009-01" db="EMBL/GenBank/DDBJ databases">
        <title>Draft genome sequence of Bacteroides cellulosilyticus (DSM 14838).</title>
        <authorList>
            <person name="Sudarsanam P."/>
            <person name="Ley R."/>
            <person name="Guruge J."/>
            <person name="Turnbaugh P.J."/>
            <person name="Mahowald M."/>
            <person name="Liep D."/>
            <person name="Gordon J."/>
        </authorList>
    </citation>
    <scope>NUCLEOTIDE SEQUENCE [LARGE SCALE GENOMIC DNA]</scope>
    <source>
        <strain evidence="11 12">DSM 14838</strain>
    </source>
</reference>
<gene>
    <name evidence="11" type="ORF">BACCELL_01639</name>
</gene>
<dbReference type="Gene3D" id="1.50.10.100">
    <property type="entry name" value="Chondroitin AC/alginate lyase"/>
    <property type="match status" value="1"/>
</dbReference>
<dbReference type="InterPro" id="IPR015177">
    <property type="entry name" value="Lyase_catalyt"/>
</dbReference>
<feature type="domain" description="Lyase N-terminal" evidence="9">
    <location>
        <begin position="43"/>
        <end position="201"/>
    </location>
</feature>
<feature type="active site" description="Proton acceptor" evidence="6">
    <location>
        <position position="460"/>
    </location>
</feature>
<feature type="domain" description="Polysaccharide lyase family 8 central" evidence="8">
    <location>
        <begin position="597"/>
        <end position="844"/>
    </location>
</feature>
<sequence length="988" mass="113466">MYGESDREVPLPLFKNLKTICLMTRKHLLFILALLCGQVSFAQLIGFETGIPKQFQTSDKGKITLSTQYYKEGKQSLKWDFRSGSKLNVTLEQPLTLDERMENSYGITLWIYNEVPQQDSIRFEFLSPQGDVSYWFSFQLASTGWRACWIGFQHMKRDKQNKEIASYRLIAPERKGRIFLDRLTFPVKKMNDRTTPDLQMPYNNSLSYRDLWHWCRVWQWEQYRYDIPLPSTLNQAEKDELRTVEQRLTNALDIQKAPKEAVSKAYDVFQKANIQRSGTGFTGTPILTPDELDRSKGEISWNDLETMLSGFAYDAYYNHSETSRQNYFTVWDFAIDQGFSFGSGMGTNHHYGYQVRKIYTTAWLMRDAIWKAPNRDNILSTLIFWSALQETRQPYQYGRDELLDSWHTLLMAKTVSALLFTDERERVRALKGLSRWVSSSLQYTPGTIGGIKVDGTTFHHGGFYPAYTTGVLAMVGQFISLTNKTVYEPTEEARQVLKSAFIAMRNYSNKYEWGVGISGRHPFGGSMKADDVAAFAYLALSGDLSGKGKAFDHYLAADYLRLCEKDTPEARYFKTQGITPAAAPQGFFVYNYGAAGIFRRSDWMVTLKGYTTDVWGSEIYRKDNRYGRYQSYGSVQIMGYPSRLASGYDENGWDWNRLPGTTTIHLPFELLDSPLPGTTMAHSKENFSGSSSLEGKNGMFVTKLMERELKNFTPDFVARKSVFCFENRMICLGTGIHNSNNEYPTETTLFQSTFQKGKSTILVNGEEEKEIGFKKKLSGTTEKLLSIRDGYNNHYFVKDGNVQIQIKEQESRHEKTRAVTQGTFASAWIEHGKAPKNGTYEYLVWIQPTDLELKEHEALQTYEVLQRNDSAHIVHDRLTNITAYAVFETYRSQRDSLLSLIPAETMVMYRRDKANIIMSVCDPNLNIEEKAYTTKNPSRVLKKRLELKGKWKISIPNEKVILTADGENTILTVHCQHGQPVEFSLQQN</sequence>
<dbReference type="AlphaFoldDB" id="E2NBI2"/>
<dbReference type="InterPro" id="IPR024200">
    <property type="entry name" value="Chondroitinase_ABC_I"/>
</dbReference>